<dbReference type="InterPro" id="IPR011990">
    <property type="entry name" value="TPR-like_helical_dom_sf"/>
</dbReference>
<dbReference type="SMART" id="SM00028">
    <property type="entry name" value="TPR"/>
    <property type="match status" value="2"/>
</dbReference>
<accession>A0ABX0AF36</accession>
<evidence type="ECO:0000313" key="3">
    <source>
        <dbReference type="Proteomes" id="UP001429354"/>
    </source>
</evidence>
<reference evidence="2 3" key="1">
    <citation type="submission" date="2018-07" db="EMBL/GenBank/DDBJ databases">
        <title>Whole genome Sequencing of Pseudoxanthomonas gei KCTC 32298 (T).</title>
        <authorList>
            <person name="Kumar S."/>
            <person name="Bansal K."/>
            <person name="Kaur A."/>
            <person name="Patil P."/>
            <person name="Sharma S."/>
            <person name="Patil P.B."/>
        </authorList>
    </citation>
    <scope>NUCLEOTIDE SEQUENCE [LARGE SCALE GENOMIC DNA]</scope>
    <source>
        <strain evidence="2 3">KCTC 32298</strain>
    </source>
</reference>
<name>A0ABX0AF36_9GAMM</name>
<dbReference type="SUPFAM" id="SSF48452">
    <property type="entry name" value="TPR-like"/>
    <property type="match status" value="1"/>
</dbReference>
<protein>
    <recommendedName>
        <fullName evidence="4">Tetratricopeptide repeat protein</fullName>
    </recommendedName>
</protein>
<dbReference type="PROSITE" id="PS50005">
    <property type="entry name" value="TPR"/>
    <property type="match status" value="1"/>
</dbReference>
<gene>
    <name evidence="2" type="ORF">DT603_08370</name>
</gene>
<dbReference type="EMBL" id="QOVG01000005">
    <property type="protein sequence ID" value="NDK38851.1"/>
    <property type="molecule type" value="Genomic_DNA"/>
</dbReference>
<dbReference type="Gene3D" id="1.25.40.10">
    <property type="entry name" value="Tetratricopeptide repeat domain"/>
    <property type="match status" value="1"/>
</dbReference>
<organism evidence="2 3">
    <name type="scientific">Pseudoxanthomonas gei</name>
    <dbReference type="NCBI Taxonomy" id="1383030"/>
    <lineage>
        <taxon>Bacteria</taxon>
        <taxon>Pseudomonadati</taxon>
        <taxon>Pseudomonadota</taxon>
        <taxon>Gammaproteobacteria</taxon>
        <taxon>Lysobacterales</taxon>
        <taxon>Lysobacteraceae</taxon>
        <taxon>Pseudoxanthomonas</taxon>
    </lineage>
</organism>
<evidence type="ECO:0000256" key="1">
    <source>
        <dbReference type="PROSITE-ProRule" id="PRU00339"/>
    </source>
</evidence>
<dbReference type="InterPro" id="IPR019734">
    <property type="entry name" value="TPR_rpt"/>
</dbReference>
<keyword evidence="3" id="KW-1185">Reference proteome</keyword>
<keyword evidence="1" id="KW-0802">TPR repeat</keyword>
<comment type="caution">
    <text evidence="2">The sequence shown here is derived from an EMBL/GenBank/DDBJ whole genome shotgun (WGS) entry which is preliminary data.</text>
</comment>
<feature type="repeat" description="TPR" evidence="1">
    <location>
        <begin position="138"/>
        <end position="171"/>
    </location>
</feature>
<dbReference type="Proteomes" id="UP001429354">
    <property type="component" value="Unassembled WGS sequence"/>
</dbReference>
<evidence type="ECO:0000313" key="2">
    <source>
        <dbReference type="EMBL" id="NDK38851.1"/>
    </source>
</evidence>
<sequence>MPACLPAFRAGSGEQVRGHGRRCRAACRLAPSIGKWTGAQCPLTHTRGNKMKIRTIAVASLLFVSGIAASHAAQQAGPANYRGKDKQEAALALLEVAKAQAGKGSWERIAVARIYYLGGMKPQGKAIFDDVLAHDPESSDLFRIARIYRQAGEWELAKALLERSVRENPKDSKGMAELGAYYLLADERAAAEDLFDRSFKREDELWSTVAAAGAYLGVAPQE</sequence>
<proteinExistence type="predicted"/>
<dbReference type="Pfam" id="PF14559">
    <property type="entry name" value="TPR_19"/>
    <property type="match status" value="1"/>
</dbReference>
<evidence type="ECO:0008006" key="4">
    <source>
        <dbReference type="Google" id="ProtNLM"/>
    </source>
</evidence>